<dbReference type="GO" id="GO:0030007">
    <property type="term" value="P:intracellular potassium ion homeostasis"/>
    <property type="evidence" value="ECO:0007669"/>
    <property type="project" value="TreeGrafter"/>
</dbReference>
<evidence type="ECO:0000256" key="7">
    <source>
        <dbReference type="ARBA" id="ARBA00022967"/>
    </source>
</evidence>
<dbReference type="RefSeq" id="WP_229339600.1">
    <property type="nucleotide sequence ID" value="NZ_JAJBZG010000002.1"/>
</dbReference>
<organism evidence="12 13">
    <name type="scientific">Christiangramia sediminis</name>
    <dbReference type="NCBI Taxonomy" id="2881336"/>
    <lineage>
        <taxon>Bacteria</taxon>
        <taxon>Pseudomonadati</taxon>
        <taxon>Bacteroidota</taxon>
        <taxon>Flavobacteriia</taxon>
        <taxon>Flavobacteriales</taxon>
        <taxon>Flavobacteriaceae</taxon>
        <taxon>Christiangramia</taxon>
    </lineage>
</organism>
<dbReference type="InterPro" id="IPR023299">
    <property type="entry name" value="ATPase_P-typ_cyto_dom_N"/>
</dbReference>
<dbReference type="InterPro" id="IPR006068">
    <property type="entry name" value="ATPase_P-typ_cation-transptr_C"/>
</dbReference>
<dbReference type="Pfam" id="PF00689">
    <property type="entry name" value="Cation_ATPase_C"/>
    <property type="match status" value="1"/>
</dbReference>
<feature type="transmembrane region" description="Helical" evidence="10">
    <location>
        <begin position="715"/>
        <end position="736"/>
    </location>
</feature>
<dbReference type="SFLD" id="SFLDG00002">
    <property type="entry name" value="C1.7:_P-type_atpase_like"/>
    <property type="match status" value="1"/>
</dbReference>
<keyword evidence="8 10" id="KW-1133">Transmembrane helix</keyword>
<dbReference type="GO" id="GO:0006883">
    <property type="term" value="P:intracellular sodium ion homeostasis"/>
    <property type="evidence" value="ECO:0007669"/>
    <property type="project" value="TreeGrafter"/>
</dbReference>
<feature type="transmembrane region" description="Helical" evidence="10">
    <location>
        <begin position="823"/>
        <end position="845"/>
    </location>
</feature>
<dbReference type="Pfam" id="PF00122">
    <property type="entry name" value="E1-E2_ATPase"/>
    <property type="match status" value="1"/>
</dbReference>
<comment type="subcellular location">
    <subcellularLocation>
        <location evidence="1">Cell membrane</location>
        <topology evidence="1">Multi-pass membrane protein</topology>
    </subcellularLocation>
</comment>
<name>A0A9X1LIM8_9FLAO</name>
<dbReference type="InterPro" id="IPR059000">
    <property type="entry name" value="ATPase_P-type_domA"/>
</dbReference>
<dbReference type="InterPro" id="IPR018303">
    <property type="entry name" value="ATPase_P-typ_P_site"/>
</dbReference>
<evidence type="ECO:0000256" key="6">
    <source>
        <dbReference type="ARBA" id="ARBA00022840"/>
    </source>
</evidence>
<evidence type="ECO:0000256" key="2">
    <source>
        <dbReference type="ARBA" id="ARBA00005675"/>
    </source>
</evidence>
<accession>A0A9X1LIM8</accession>
<protein>
    <submittedName>
        <fullName evidence="12">Cation-transporting P-type ATPase</fullName>
    </submittedName>
</protein>
<dbReference type="GO" id="GO:1990573">
    <property type="term" value="P:potassium ion import across plasma membrane"/>
    <property type="evidence" value="ECO:0007669"/>
    <property type="project" value="TreeGrafter"/>
</dbReference>
<evidence type="ECO:0000256" key="5">
    <source>
        <dbReference type="ARBA" id="ARBA00022741"/>
    </source>
</evidence>
<feature type="transmembrane region" description="Helical" evidence="10">
    <location>
        <begin position="792"/>
        <end position="811"/>
    </location>
</feature>
<dbReference type="SFLD" id="SFLDF00027">
    <property type="entry name" value="p-type_atpase"/>
    <property type="match status" value="1"/>
</dbReference>
<dbReference type="SMART" id="SM00831">
    <property type="entry name" value="Cation_ATPase_N"/>
    <property type="match status" value="1"/>
</dbReference>
<dbReference type="GO" id="GO:0005524">
    <property type="term" value="F:ATP binding"/>
    <property type="evidence" value="ECO:0007669"/>
    <property type="project" value="UniProtKB-KW"/>
</dbReference>
<dbReference type="GO" id="GO:0036376">
    <property type="term" value="P:sodium ion export across plasma membrane"/>
    <property type="evidence" value="ECO:0007669"/>
    <property type="project" value="TreeGrafter"/>
</dbReference>
<dbReference type="InterPro" id="IPR023214">
    <property type="entry name" value="HAD_sf"/>
</dbReference>
<dbReference type="GO" id="GO:1902600">
    <property type="term" value="P:proton transmembrane transport"/>
    <property type="evidence" value="ECO:0007669"/>
    <property type="project" value="TreeGrafter"/>
</dbReference>
<dbReference type="GO" id="GO:0005391">
    <property type="term" value="F:P-type sodium:potassium-exchanging transporter activity"/>
    <property type="evidence" value="ECO:0007669"/>
    <property type="project" value="TreeGrafter"/>
</dbReference>
<feature type="domain" description="Cation-transporting P-type ATPase N-terminal" evidence="11">
    <location>
        <begin position="7"/>
        <end position="81"/>
    </location>
</feature>
<dbReference type="Pfam" id="PF00690">
    <property type="entry name" value="Cation_ATPase_N"/>
    <property type="match status" value="1"/>
</dbReference>
<evidence type="ECO:0000313" key="13">
    <source>
        <dbReference type="Proteomes" id="UP001139414"/>
    </source>
</evidence>
<dbReference type="Proteomes" id="UP001139414">
    <property type="component" value="Unassembled WGS sequence"/>
</dbReference>
<dbReference type="InterPro" id="IPR004014">
    <property type="entry name" value="ATPase_P-typ_cation-transptr_N"/>
</dbReference>
<evidence type="ECO:0000256" key="9">
    <source>
        <dbReference type="ARBA" id="ARBA00023136"/>
    </source>
</evidence>
<feature type="transmembrane region" description="Helical" evidence="10">
    <location>
        <begin position="85"/>
        <end position="106"/>
    </location>
</feature>
<evidence type="ECO:0000259" key="11">
    <source>
        <dbReference type="SMART" id="SM00831"/>
    </source>
</evidence>
<keyword evidence="13" id="KW-1185">Reference proteome</keyword>
<feature type="transmembrane region" description="Helical" evidence="10">
    <location>
        <begin position="757"/>
        <end position="780"/>
    </location>
</feature>
<dbReference type="Gene3D" id="1.20.1110.10">
    <property type="entry name" value="Calcium-transporting ATPase, transmembrane domain"/>
    <property type="match status" value="1"/>
</dbReference>
<keyword evidence="5" id="KW-0547">Nucleotide-binding</keyword>
<feature type="transmembrane region" description="Helical" evidence="10">
    <location>
        <begin position="278"/>
        <end position="299"/>
    </location>
</feature>
<dbReference type="PANTHER" id="PTHR43294:SF21">
    <property type="entry name" value="CATION TRANSPORTING ATPASE"/>
    <property type="match status" value="1"/>
</dbReference>
<feature type="transmembrane region" description="Helical" evidence="10">
    <location>
        <begin position="682"/>
        <end position="703"/>
    </location>
</feature>
<dbReference type="PROSITE" id="PS00154">
    <property type="entry name" value="ATPASE_E1_E2"/>
    <property type="match status" value="1"/>
</dbReference>
<keyword evidence="9 10" id="KW-0472">Membrane</keyword>
<dbReference type="Gene3D" id="2.70.150.10">
    <property type="entry name" value="Calcium-transporting ATPase, cytoplasmic transduction domain A"/>
    <property type="match status" value="1"/>
</dbReference>
<dbReference type="Gene3D" id="3.40.1110.10">
    <property type="entry name" value="Calcium-transporting ATPase, cytoplasmic domain N"/>
    <property type="match status" value="1"/>
</dbReference>
<comment type="similarity">
    <text evidence="2">Belongs to the cation transport ATPase (P-type) (TC 3.A.3) family. Type IIA subfamily.</text>
</comment>
<proteinExistence type="inferred from homology"/>
<sequence>MVSMLPDAHSLLIKNVLERLQSNSEKGLNASFASERLKLCGENILKRKKAKSVWEIFLEQFLSPIIYILLGAMILAFLFNEIIEGFAILFVVFITVLIGFFMEWQAMRSLVALQKMVETESTVIRDGEERRLASRSLVPGDIILLQAGDVVPADARLIAQKSLSLKESMLTGESEQVEKKLDTLPLETRLTERINMIFNGTIIARGNAKAVVTATGDETAIGQISYMTQEAEKKRTPLEKKLNSLTHWLILFTVVLAVLIAMTGFLTANDPVLMIKTGIALAVAAIPEGLPVVATITLARGMLKLSKQKVVIKRLESVQTLGETNIICTDKTGTLTENKMAVRSIVFENSKIDLENPIDQKNLKTHKNEPDLDQLIKVAVLCNNSNPKKSKANGDAIDTALMEFVNNTSYQANAIAEGYPEVNEMPFDAELKLMLTLNEDHGKFITCVKGAPENVLKYCEYILVAGGEKKLTDAHAWNNCADNLASHGLRVLAFAYRNTTDIPAQEKLLEELVLIGIVGFLDPPRQDIAQAIKIYKDAGIQVKMLTGDHPGTSLKIAQEIGLVGLENVNEKTVLGSDYPDFEKITLKQEKLLLNASVFARMLPKQKLDLVSFYQKHEGVVGMLGDGVNDAPALKKADIGIAMGIRGTEAAKEVADVILMDDKFTALRLAIHQGRAIFENIRYFVIFLVSCNLAEVISVATASLTNLPLPLLPLQILYLNLVTDIFPALALGMGKGSKGIMLNSPRDPQEQILTKDHWLATVIYGLSITIAVIGIVIYANFKLNLPSLTINNMAFYTLVLAQLFNIFNLPSWKTSFFKNEVTSNPWVWISLVVSILITYMGYYIPFLRETLSLVTLDFNQILLVVLFALFSLLISQIVKRLGLVKI</sequence>
<evidence type="ECO:0000256" key="8">
    <source>
        <dbReference type="ARBA" id="ARBA00022989"/>
    </source>
</evidence>
<dbReference type="GO" id="GO:0016887">
    <property type="term" value="F:ATP hydrolysis activity"/>
    <property type="evidence" value="ECO:0007669"/>
    <property type="project" value="InterPro"/>
</dbReference>
<keyword evidence="4 10" id="KW-0812">Transmembrane</keyword>
<evidence type="ECO:0000256" key="4">
    <source>
        <dbReference type="ARBA" id="ARBA00022692"/>
    </source>
</evidence>
<evidence type="ECO:0000256" key="1">
    <source>
        <dbReference type="ARBA" id="ARBA00004651"/>
    </source>
</evidence>
<feature type="transmembrane region" description="Helical" evidence="10">
    <location>
        <begin position="245"/>
        <end position="266"/>
    </location>
</feature>
<dbReference type="PRINTS" id="PR00120">
    <property type="entry name" value="HATPASE"/>
</dbReference>
<dbReference type="NCBIfam" id="TIGR01494">
    <property type="entry name" value="ATPase_P-type"/>
    <property type="match status" value="2"/>
</dbReference>
<feature type="transmembrane region" description="Helical" evidence="10">
    <location>
        <begin position="857"/>
        <end position="877"/>
    </location>
</feature>
<evidence type="ECO:0000313" key="12">
    <source>
        <dbReference type="EMBL" id="MCB7481033.1"/>
    </source>
</evidence>
<dbReference type="InterPro" id="IPR008250">
    <property type="entry name" value="ATPase_P-typ_transduc_dom_A_sf"/>
</dbReference>
<evidence type="ECO:0000256" key="3">
    <source>
        <dbReference type="ARBA" id="ARBA00022475"/>
    </source>
</evidence>
<evidence type="ECO:0000256" key="10">
    <source>
        <dbReference type="SAM" id="Phobius"/>
    </source>
</evidence>
<reference evidence="12" key="1">
    <citation type="submission" date="2021-10" db="EMBL/GenBank/DDBJ databases">
        <title>Gramella sp. ASW11-100T, isolated from marine sediment.</title>
        <authorList>
            <person name="Xia C."/>
        </authorList>
    </citation>
    <scope>NUCLEOTIDE SEQUENCE</scope>
    <source>
        <strain evidence="12">ASW11-100</strain>
    </source>
</reference>
<dbReference type="SUPFAM" id="SSF81653">
    <property type="entry name" value="Calcium ATPase, transduction domain A"/>
    <property type="match status" value="1"/>
</dbReference>
<comment type="caution">
    <text evidence="12">The sequence shown here is derived from an EMBL/GenBank/DDBJ whole genome shotgun (WGS) entry which is preliminary data.</text>
</comment>
<dbReference type="InterPro" id="IPR036412">
    <property type="entry name" value="HAD-like_sf"/>
</dbReference>
<dbReference type="Pfam" id="PF13246">
    <property type="entry name" value="Cation_ATPase"/>
    <property type="match status" value="1"/>
</dbReference>
<gene>
    <name evidence="12" type="ORF">LGQ90_07140</name>
</gene>
<dbReference type="PANTHER" id="PTHR43294">
    <property type="entry name" value="SODIUM/POTASSIUM-TRANSPORTING ATPASE SUBUNIT ALPHA"/>
    <property type="match status" value="1"/>
</dbReference>
<dbReference type="SUPFAM" id="SSF56784">
    <property type="entry name" value="HAD-like"/>
    <property type="match status" value="1"/>
</dbReference>
<keyword evidence="6" id="KW-0067">ATP-binding</keyword>
<dbReference type="Gene3D" id="3.40.50.1000">
    <property type="entry name" value="HAD superfamily/HAD-like"/>
    <property type="match status" value="1"/>
</dbReference>
<keyword evidence="7" id="KW-1278">Translocase</keyword>
<dbReference type="SUPFAM" id="SSF81660">
    <property type="entry name" value="Metal cation-transporting ATPase, ATP-binding domain N"/>
    <property type="match status" value="1"/>
</dbReference>
<dbReference type="InterPro" id="IPR050510">
    <property type="entry name" value="Cation_transp_ATPase_P-type"/>
</dbReference>
<feature type="transmembrane region" description="Helical" evidence="10">
    <location>
        <begin position="56"/>
        <end position="79"/>
    </location>
</feature>
<dbReference type="InterPro" id="IPR044492">
    <property type="entry name" value="P_typ_ATPase_HD_dom"/>
</dbReference>
<dbReference type="InterPro" id="IPR023298">
    <property type="entry name" value="ATPase_P-typ_TM_dom_sf"/>
</dbReference>
<dbReference type="EMBL" id="JAJBZG010000002">
    <property type="protein sequence ID" value="MCB7481033.1"/>
    <property type="molecule type" value="Genomic_DNA"/>
</dbReference>
<dbReference type="InterPro" id="IPR001757">
    <property type="entry name" value="P_typ_ATPase"/>
</dbReference>
<dbReference type="AlphaFoldDB" id="A0A9X1LIM8"/>
<keyword evidence="3" id="KW-1003">Cell membrane</keyword>
<dbReference type="SFLD" id="SFLDS00003">
    <property type="entry name" value="Haloacid_Dehalogenase"/>
    <property type="match status" value="1"/>
</dbReference>
<dbReference type="GO" id="GO:0005886">
    <property type="term" value="C:plasma membrane"/>
    <property type="evidence" value="ECO:0007669"/>
    <property type="project" value="UniProtKB-SubCell"/>
</dbReference>
<dbReference type="SUPFAM" id="SSF81665">
    <property type="entry name" value="Calcium ATPase, transmembrane domain M"/>
    <property type="match status" value="1"/>
</dbReference>
<dbReference type="PRINTS" id="PR00119">
    <property type="entry name" value="CATATPASE"/>
</dbReference>